<evidence type="ECO:0000313" key="3">
    <source>
        <dbReference type="Proteomes" id="UP000070299"/>
    </source>
</evidence>
<proteinExistence type="predicted"/>
<comment type="caution">
    <text evidence="2">The sequence shown here is derived from an EMBL/GenBank/DDBJ whole genome shotgun (WGS) entry which is preliminary data.</text>
</comment>
<dbReference type="EMBL" id="LSNE01000003">
    <property type="protein sequence ID" value="KXI30339.1"/>
    <property type="molecule type" value="Genomic_DNA"/>
</dbReference>
<dbReference type="InterPro" id="IPR028096">
    <property type="entry name" value="EfeO_Cupredoxin"/>
</dbReference>
<dbReference type="Proteomes" id="UP000070299">
    <property type="component" value="Unassembled WGS sequence"/>
</dbReference>
<dbReference type="Gene3D" id="2.60.40.420">
    <property type="entry name" value="Cupredoxins - blue copper proteins"/>
    <property type="match status" value="1"/>
</dbReference>
<dbReference type="AlphaFoldDB" id="A0A136A541"/>
<dbReference type="InterPro" id="IPR008972">
    <property type="entry name" value="Cupredoxin"/>
</dbReference>
<gene>
    <name evidence="2" type="ORF">AX660_10200</name>
</gene>
<keyword evidence="3" id="KW-1185">Reference proteome</keyword>
<reference evidence="3" key="1">
    <citation type="submission" date="2016-02" db="EMBL/GenBank/DDBJ databases">
        <authorList>
            <person name="Schultz-Johansen M."/>
            <person name="Glaring M.A."/>
            <person name="Bech P.K."/>
            <person name="Stougaard P."/>
        </authorList>
    </citation>
    <scope>NUCLEOTIDE SEQUENCE [LARGE SCALE GENOMIC DNA]</scope>
    <source>
        <strain evidence="3">S66</strain>
    </source>
</reference>
<evidence type="ECO:0000259" key="1">
    <source>
        <dbReference type="Pfam" id="PF13473"/>
    </source>
</evidence>
<sequence>MFRLFISLLLAFFSSSLWAISEYHLEIKDHLFFPSRITIPAGQKVKLIIHNLDETPEEFESFSLNREKVIFAQSQAVIFIGPLKPGEYEFVGEYNPNSARGSVVVILEKAGDGNVD</sequence>
<dbReference type="STRING" id="1799789.AX660_10200"/>
<organism evidence="2 3">
    <name type="scientific">Paraglaciecola hydrolytica</name>
    <dbReference type="NCBI Taxonomy" id="1799789"/>
    <lineage>
        <taxon>Bacteria</taxon>
        <taxon>Pseudomonadati</taxon>
        <taxon>Pseudomonadota</taxon>
        <taxon>Gammaproteobacteria</taxon>
        <taxon>Alteromonadales</taxon>
        <taxon>Alteromonadaceae</taxon>
        <taxon>Paraglaciecola</taxon>
    </lineage>
</organism>
<dbReference type="Pfam" id="PF13473">
    <property type="entry name" value="Cupredoxin_1"/>
    <property type="match status" value="1"/>
</dbReference>
<feature type="domain" description="EfeO-type cupredoxin-like" evidence="1">
    <location>
        <begin position="15"/>
        <end position="105"/>
    </location>
</feature>
<dbReference type="OrthoDB" id="5958460at2"/>
<evidence type="ECO:0000313" key="2">
    <source>
        <dbReference type="EMBL" id="KXI30339.1"/>
    </source>
</evidence>
<name>A0A136A541_9ALTE</name>
<accession>A0A136A541</accession>
<dbReference type="SUPFAM" id="SSF49503">
    <property type="entry name" value="Cupredoxins"/>
    <property type="match status" value="1"/>
</dbReference>
<protein>
    <recommendedName>
        <fullName evidence="1">EfeO-type cupredoxin-like domain-containing protein</fullName>
    </recommendedName>
</protein>
<dbReference type="RefSeq" id="WP_068374592.1">
    <property type="nucleotide sequence ID" value="NZ_LSNE01000003.1"/>
</dbReference>